<proteinExistence type="predicted"/>
<reference evidence="1" key="1">
    <citation type="submission" date="2022-04" db="EMBL/GenBank/DDBJ databases">
        <title>Genome of the entomopathogenic fungus Entomophthora muscae.</title>
        <authorList>
            <person name="Elya C."/>
            <person name="Lovett B.R."/>
            <person name="Lee E."/>
            <person name="Macias A.M."/>
            <person name="Hajek A.E."/>
            <person name="De Bivort B.L."/>
            <person name="Kasson M.T."/>
            <person name="De Fine Licht H.H."/>
            <person name="Stajich J.E."/>
        </authorList>
    </citation>
    <scope>NUCLEOTIDE SEQUENCE</scope>
    <source>
        <strain evidence="1">Berkeley</strain>
    </source>
</reference>
<dbReference type="Proteomes" id="UP001165960">
    <property type="component" value="Unassembled WGS sequence"/>
</dbReference>
<evidence type="ECO:0000313" key="1">
    <source>
        <dbReference type="EMBL" id="KAJ9082621.1"/>
    </source>
</evidence>
<sequence length="192" mass="21185">MRPPLKSSFLEGKSILITGATGFLGKVLLELLLREHHPFINKIYCLVRPGGVGGIYARLLTLFEDKLFHILRSQLGPDAFYALIWSKVTAIQGDLTSSGLGLSHNDKYNICSKVNYVINAATTADFNERIDRSVQVNTLGTLRVMDLCDECTSLIGMIHISSAFVNANQLSPSSILNILEKVYPLKEMSAQL</sequence>
<keyword evidence="2" id="KW-1185">Reference proteome</keyword>
<dbReference type="EMBL" id="QTSX02001426">
    <property type="protein sequence ID" value="KAJ9082621.1"/>
    <property type="molecule type" value="Genomic_DNA"/>
</dbReference>
<evidence type="ECO:0000313" key="2">
    <source>
        <dbReference type="Proteomes" id="UP001165960"/>
    </source>
</evidence>
<name>A0ACC2U7J5_9FUNG</name>
<accession>A0ACC2U7J5</accession>
<comment type="caution">
    <text evidence="1">The sequence shown here is derived from an EMBL/GenBank/DDBJ whole genome shotgun (WGS) entry which is preliminary data.</text>
</comment>
<organism evidence="1 2">
    <name type="scientific">Entomophthora muscae</name>
    <dbReference type="NCBI Taxonomy" id="34485"/>
    <lineage>
        <taxon>Eukaryota</taxon>
        <taxon>Fungi</taxon>
        <taxon>Fungi incertae sedis</taxon>
        <taxon>Zoopagomycota</taxon>
        <taxon>Entomophthoromycotina</taxon>
        <taxon>Entomophthoromycetes</taxon>
        <taxon>Entomophthorales</taxon>
        <taxon>Entomophthoraceae</taxon>
        <taxon>Entomophthora</taxon>
    </lineage>
</organism>
<protein>
    <submittedName>
        <fullName evidence="1">Uncharacterized protein</fullName>
    </submittedName>
</protein>
<gene>
    <name evidence="1" type="ORF">DSO57_1002567</name>
</gene>